<sequence>MSDLLSIGASGVRAYQTALDTVGENIANTGTAGYSRRVVGLHEISVGSGTSAGGYAAGLGVLASGVLRTSDTYAAAAMRSAGTDLSRTTSTAAWLDRVGKALDGNDISGRITDFFGASSALAAEPASSALRATFLAAAGNVANAVSATGIAFDQVDEDIDAQATQTAATLTSLGASLVRINDGLGRTTANTAAAAQLLDQRDAILDQMSAISDLKTNFDQYGRVTVALGAGNGAPFVEIARSNVVSYLADRSNGGTVSFRVSNKASWTTIDATGGALAGLVEGAQRSLIARDGVESIAADFTTKINAIHRGGEGLDGSSKLDLFTAGARATNLSVNPLVTYAKVAAAGIGGGPRDASNLAGFAATRAASGFEANVTGLITDNAAQLKQRNTIAEAQTAIRAGAQTALSTATGVNLDSEAIDLMRFQQAYQASSRAIQVARDTLQSILDIR</sequence>
<keyword evidence="6" id="KW-0975">Bacterial flagellum</keyword>
<evidence type="ECO:0000256" key="2">
    <source>
        <dbReference type="ARBA" id="ARBA00004613"/>
    </source>
</evidence>
<dbReference type="SUPFAM" id="SSF64518">
    <property type="entry name" value="Phase 1 flagellin"/>
    <property type="match status" value="1"/>
</dbReference>
<evidence type="ECO:0000256" key="5">
    <source>
        <dbReference type="ARBA" id="ARBA00022525"/>
    </source>
</evidence>
<dbReference type="GO" id="GO:0044780">
    <property type="term" value="P:bacterial-type flagellum assembly"/>
    <property type="evidence" value="ECO:0007669"/>
    <property type="project" value="InterPro"/>
</dbReference>
<keyword evidence="9" id="KW-0969">Cilium</keyword>
<dbReference type="GO" id="GO:0005576">
    <property type="term" value="C:extracellular region"/>
    <property type="evidence" value="ECO:0007669"/>
    <property type="project" value="UniProtKB-SubCell"/>
</dbReference>
<evidence type="ECO:0000256" key="3">
    <source>
        <dbReference type="ARBA" id="ARBA00009677"/>
    </source>
</evidence>
<dbReference type="GO" id="GO:0009424">
    <property type="term" value="C:bacterial-type flagellum hook"/>
    <property type="evidence" value="ECO:0007669"/>
    <property type="project" value="InterPro"/>
</dbReference>
<proteinExistence type="inferred from homology"/>
<dbReference type="AlphaFoldDB" id="A0A502CS23"/>
<comment type="subcellular location">
    <subcellularLocation>
        <location evidence="1">Bacterial flagellum</location>
    </subcellularLocation>
    <subcellularLocation>
        <location evidence="2">Secreted</location>
    </subcellularLocation>
</comment>
<keyword evidence="9" id="KW-0966">Cell projection</keyword>
<dbReference type="Pfam" id="PF22638">
    <property type="entry name" value="FlgK_D1"/>
    <property type="match status" value="1"/>
</dbReference>
<feature type="domain" description="Flagellar hook-associated protein FlgK helical" evidence="8">
    <location>
        <begin position="103"/>
        <end position="324"/>
    </location>
</feature>
<dbReference type="RefSeq" id="WP_140867131.1">
    <property type="nucleotide sequence ID" value="NZ_RCZK01000001.1"/>
</dbReference>
<dbReference type="NCBIfam" id="TIGR02492">
    <property type="entry name" value="flgK_ends"/>
    <property type="match status" value="1"/>
</dbReference>
<accession>A0A502CS23</accession>
<dbReference type="Proteomes" id="UP000318413">
    <property type="component" value="Unassembled WGS sequence"/>
</dbReference>
<protein>
    <recommendedName>
        <fullName evidence="4">Flagellar hook-associated protein 1</fullName>
    </recommendedName>
</protein>
<dbReference type="GO" id="GO:0005198">
    <property type="term" value="F:structural molecule activity"/>
    <property type="evidence" value="ECO:0007669"/>
    <property type="project" value="InterPro"/>
</dbReference>
<dbReference type="InterPro" id="IPR010930">
    <property type="entry name" value="Flg_bb/hook_C_dom"/>
</dbReference>
<evidence type="ECO:0000256" key="6">
    <source>
        <dbReference type="ARBA" id="ARBA00023143"/>
    </source>
</evidence>
<dbReference type="InterPro" id="IPR053927">
    <property type="entry name" value="FlgK_helical"/>
</dbReference>
<evidence type="ECO:0000256" key="4">
    <source>
        <dbReference type="ARBA" id="ARBA00016244"/>
    </source>
</evidence>
<dbReference type="PANTHER" id="PTHR30033">
    <property type="entry name" value="FLAGELLAR HOOK-ASSOCIATED PROTEIN 1"/>
    <property type="match status" value="1"/>
</dbReference>
<evidence type="ECO:0000313" key="10">
    <source>
        <dbReference type="Proteomes" id="UP000318413"/>
    </source>
</evidence>
<name>A0A502CS23_9SPHN</name>
<dbReference type="EMBL" id="RCZK01000001">
    <property type="protein sequence ID" value="TPG15678.1"/>
    <property type="molecule type" value="Genomic_DNA"/>
</dbReference>
<dbReference type="OrthoDB" id="7181295at2"/>
<organism evidence="9 10">
    <name type="scientific">Sphingomonas oligophenolica</name>
    <dbReference type="NCBI Taxonomy" id="301154"/>
    <lineage>
        <taxon>Bacteria</taxon>
        <taxon>Pseudomonadati</taxon>
        <taxon>Pseudomonadota</taxon>
        <taxon>Alphaproteobacteria</taxon>
        <taxon>Sphingomonadales</taxon>
        <taxon>Sphingomonadaceae</taxon>
        <taxon>Sphingomonas</taxon>
    </lineage>
</organism>
<feature type="domain" description="Flagellar basal-body/hook protein C-terminal" evidence="7">
    <location>
        <begin position="410"/>
        <end position="448"/>
    </location>
</feature>
<keyword evidence="5" id="KW-0964">Secreted</keyword>
<evidence type="ECO:0000256" key="1">
    <source>
        <dbReference type="ARBA" id="ARBA00004365"/>
    </source>
</evidence>
<comment type="similarity">
    <text evidence="3">Belongs to the flagella basal body rod proteins family.</text>
</comment>
<evidence type="ECO:0000259" key="7">
    <source>
        <dbReference type="Pfam" id="PF06429"/>
    </source>
</evidence>
<reference evidence="9 10" key="1">
    <citation type="journal article" date="2019" name="Environ. Microbiol.">
        <title>Species interactions and distinct microbial communities in high Arctic permafrost affected cryosols are associated with the CH4 and CO2 gas fluxes.</title>
        <authorList>
            <person name="Altshuler I."/>
            <person name="Hamel J."/>
            <person name="Turney S."/>
            <person name="Magnuson E."/>
            <person name="Levesque R."/>
            <person name="Greer C."/>
            <person name="Whyte L.G."/>
        </authorList>
    </citation>
    <scope>NUCLEOTIDE SEQUENCE [LARGE SCALE GENOMIC DNA]</scope>
    <source>
        <strain evidence="9 10">S5.1</strain>
    </source>
</reference>
<dbReference type="Pfam" id="PF06429">
    <property type="entry name" value="Flg_bbr_C"/>
    <property type="match status" value="1"/>
</dbReference>
<keyword evidence="9" id="KW-0282">Flagellum</keyword>
<dbReference type="InterPro" id="IPR002371">
    <property type="entry name" value="FlgK"/>
</dbReference>
<gene>
    <name evidence="9" type="primary">flgK</name>
    <name evidence="9" type="ORF">EAH84_02510</name>
</gene>
<comment type="caution">
    <text evidence="9">The sequence shown here is derived from an EMBL/GenBank/DDBJ whole genome shotgun (WGS) entry which is preliminary data.</text>
</comment>
<evidence type="ECO:0000313" key="9">
    <source>
        <dbReference type="EMBL" id="TPG15678.1"/>
    </source>
</evidence>
<keyword evidence="10" id="KW-1185">Reference proteome</keyword>
<evidence type="ECO:0000259" key="8">
    <source>
        <dbReference type="Pfam" id="PF22638"/>
    </source>
</evidence>